<accession>A0ABU6YSW1</accession>
<dbReference type="Proteomes" id="UP001341840">
    <property type="component" value="Unassembled WGS sequence"/>
</dbReference>
<reference evidence="2 3" key="1">
    <citation type="journal article" date="2023" name="Plants (Basel)">
        <title>Bridging the Gap: Combining Genomics and Transcriptomics Approaches to Understand Stylosanthes scabra, an Orphan Legume from the Brazilian Caatinga.</title>
        <authorList>
            <person name="Ferreira-Neto J.R.C."/>
            <person name="da Silva M.D."/>
            <person name="Binneck E."/>
            <person name="de Melo N.F."/>
            <person name="da Silva R.H."/>
            <person name="de Melo A.L.T.M."/>
            <person name="Pandolfi V."/>
            <person name="Bustamante F.O."/>
            <person name="Brasileiro-Vidal A.C."/>
            <person name="Benko-Iseppon A.M."/>
        </authorList>
    </citation>
    <scope>NUCLEOTIDE SEQUENCE [LARGE SCALE GENOMIC DNA]</scope>
    <source>
        <tissue evidence="2">Leaves</tissue>
    </source>
</reference>
<proteinExistence type="predicted"/>
<sequence length="109" mass="11650">MGSSALLEMKDGRDTRSPSNRTDLSASKLSPSETSRVSSQTNRTYDVTALGADLPTHEAWNVGNVGLPKFGATVPDIGPGRPKSHQALRSIDPAQHCVAQSINPQRIKI</sequence>
<feature type="region of interest" description="Disordered" evidence="1">
    <location>
        <begin position="1"/>
        <end position="42"/>
    </location>
</feature>
<dbReference type="EMBL" id="JASCZI010243182">
    <property type="protein sequence ID" value="MED6212827.1"/>
    <property type="molecule type" value="Genomic_DNA"/>
</dbReference>
<evidence type="ECO:0000313" key="2">
    <source>
        <dbReference type="EMBL" id="MED6212827.1"/>
    </source>
</evidence>
<organism evidence="2 3">
    <name type="scientific">Stylosanthes scabra</name>
    <dbReference type="NCBI Taxonomy" id="79078"/>
    <lineage>
        <taxon>Eukaryota</taxon>
        <taxon>Viridiplantae</taxon>
        <taxon>Streptophyta</taxon>
        <taxon>Embryophyta</taxon>
        <taxon>Tracheophyta</taxon>
        <taxon>Spermatophyta</taxon>
        <taxon>Magnoliopsida</taxon>
        <taxon>eudicotyledons</taxon>
        <taxon>Gunneridae</taxon>
        <taxon>Pentapetalae</taxon>
        <taxon>rosids</taxon>
        <taxon>fabids</taxon>
        <taxon>Fabales</taxon>
        <taxon>Fabaceae</taxon>
        <taxon>Papilionoideae</taxon>
        <taxon>50 kb inversion clade</taxon>
        <taxon>dalbergioids sensu lato</taxon>
        <taxon>Dalbergieae</taxon>
        <taxon>Pterocarpus clade</taxon>
        <taxon>Stylosanthes</taxon>
    </lineage>
</organism>
<comment type="caution">
    <text evidence="2">The sequence shown here is derived from an EMBL/GenBank/DDBJ whole genome shotgun (WGS) entry which is preliminary data.</text>
</comment>
<evidence type="ECO:0000256" key="1">
    <source>
        <dbReference type="SAM" id="MobiDB-lite"/>
    </source>
</evidence>
<name>A0ABU6YSW1_9FABA</name>
<evidence type="ECO:0000313" key="3">
    <source>
        <dbReference type="Proteomes" id="UP001341840"/>
    </source>
</evidence>
<protein>
    <submittedName>
        <fullName evidence="2">Uncharacterized protein</fullName>
    </submittedName>
</protein>
<gene>
    <name evidence="2" type="ORF">PIB30_087215</name>
</gene>
<feature type="compositionally biased region" description="Polar residues" evidence="1">
    <location>
        <begin position="17"/>
        <end position="42"/>
    </location>
</feature>
<keyword evidence="3" id="KW-1185">Reference proteome</keyword>